<dbReference type="EMBL" id="LR796285">
    <property type="protein sequence ID" value="CAB4134219.1"/>
    <property type="molecule type" value="Genomic_DNA"/>
</dbReference>
<accession>A0A6J5L0H1</accession>
<dbReference type="EMBL" id="LR796232">
    <property type="protein sequence ID" value="CAB4128258.1"/>
    <property type="molecule type" value="Genomic_DNA"/>
</dbReference>
<name>A0A6J5L0H1_9CAUD</name>
<proteinExistence type="predicted"/>
<gene>
    <name evidence="1" type="ORF">UFOVP101_25</name>
    <name evidence="2" type="ORF">UFOVP270_31</name>
</gene>
<protein>
    <submittedName>
        <fullName evidence="1">Uncharacterized protein</fullName>
    </submittedName>
</protein>
<organism evidence="1">
    <name type="scientific">uncultured Caudovirales phage</name>
    <dbReference type="NCBI Taxonomy" id="2100421"/>
    <lineage>
        <taxon>Viruses</taxon>
        <taxon>Duplodnaviria</taxon>
        <taxon>Heunggongvirae</taxon>
        <taxon>Uroviricota</taxon>
        <taxon>Caudoviricetes</taxon>
        <taxon>Peduoviridae</taxon>
        <taxon>Maltschvirus</taxon>
        <taxon>Maltschvirus maltsch</taxon>
    </lineage>
</organism>
<reference evidence="1" key="1">
    <citation type="submission" date="2020-04" db="EMBL/GenBank/DDBJ databases">
        <authorList>
            <person name="Chiriac C."/>
            <person name="Salcher M."/>
            <person name="Ghai R."/>
            <person name="Kavagutti S V."/>
        </authorList>
    </citation>
    <scope>NUCLEOTIDE SEQUENCE</scope>
</reference>
<evidence type="ECO:0000313" key="2">
    <source>
        <dbReference type="EMBL" id="CAB4134219.1"/>
    </source>
</evidence>
<sequence length="93" mass="10430">MAFVQNLPPFFNFVYTNKDGSLTPNAKLFNDLTFQYLNQNFSFGMQIPNRTTAQIAVDLANINIPIGTLWLNSDVTKLQFKTGTGTFETITST</sequence>
<evidence type="ECO:0000313" key="1">
    <source>
        <dbReference type="EMBL" id="CAB4128258.1"/>
    </source>
</evidence>